<proteinExistence type="predicted"/>
<dbReference type="EMBL" id="KL660511">
    <property type="protein sequence ID" value="KFA65985.1"/>
    <property type="molecule type" value="Genomic_DNA"/>
</dbReference>
<name>A0A084QPV0_STAC4</name>
<gene>
    <name evidence="1" type="ORF">S40285_09576</name>
</gene>
<dbReference type="AlphaFoldDB" id="A0A084QPV0"/>
<sequence length="17" mass="1983">MAREGLEPYVTDLYGRL</sequence>
<keyword evidence="2" id="KW-1185">Reference proteome</keyword>
<dbReference type="Proteomes" id="UP000028524">
    <property type="component" value="Unassembled WGS sequence"/>
</dbReference>
<dbReference type="InParanoid" id="A0A084QPV0"/>
<organism evidence="1 2">
    <name type="scientific">Stachybotrys chlorohalonatus (strain IBT 40285)</name>
    <dbReference type="NCBI Taxonomy" id="1283841"/>
    <lineage>
        <taxon>Eukaryota</taxon>
        <taxon>Fungi</taxon>
        <taxon>Dikarya</taxon>
        <taxon>Ascomycota</taxon>
        <taxon>Pezizomycotina</taxon>
        <taxon>Sordariomycetes</taxon>
        <taxon>Hypocreomycetidae</taxon>
        <taxon>Hypocreales</taxon>
        <taxon>Stachybotryaceae</taxon>
        <taxon>Stachybotrys</taxon>
    </lineage>
</organism>
<evidence type="ECO:0000313" key="2">
    <source>
        <dbReference type="Proteomes" id="UP000028524"/>
    </source>
</evidence>
<protein>
    <submittedName>
        <fullName evidence="1">Uncharacterized protein</fullName>
    </submittedName>
</protein>
<accession>A0A084QPV0</accession>
<dbReference type="HOGENOM" id="CLU_3431851_0_0_1"/>
<reference evidence="1 2" key="1">
    <citation type="journal article" date="2014" name="BMC Genomics">
        <title>Comparative genome sequencing reveals chemotype-specific gene clusters in the toxigenic black mold Stachybotrys.</title>
        <authorList>
            <person name="Semeiks J."/>
            <person name="Borek D."/>
            <person name="Otwinowski Z."/>
            <person name="Grishin N.V."/>
        </authorList>
    </citation>
    <scope>NUCLEOTIDE SEQUENCE [LARGE SCALE GENOMIC DNA]</scope>
    <source>
        <strain evidence="1 2">IBT 40285</strain>
    </source>
</reference>
<evidence type="ECO:0000313" key="1">
    <source>
        <dbReference type="EMBL" id="KFA65985.1"/>
    </source>
</evidence>